<dbReference type="RefSeq" id="WP_200790132.1">
    <property type="nucleotide sequence ID" value="NZ_JAEDAO010000001.1"/>
</dbReference>
<dbReference type="InterPro" id="IPR044722">
    <property type="entry name" value="SecA_SF2_C"/>
</dbReference>
<dbReference type="InterPro" id="IPR036670">
    <property type="entry name" value="SecA_X-link_sf"/>
</dbReference>
<dbReference type="InterPro" id="IPR011130">
    <property type="entry name" value="SecA_preprotein_X-link_dom"/>
</dbReference>
<evidence type="ECO:0000256" key="4">
    <source>
        <dbReference type="ARBA" id="ARBA00022519"/>
    </source>
</evidence>
<dbReference type="GO" id="GO:0005829">
    <property type="term" value="C:cytosol"/>
    <property type="evidence" value="ECO:0007669"/>
    <property type="project" value="TreeGrafter"/>
</dbReference>
<dbReference type="GO" id="GO:0043952">
    <property type="term" value="P:protein transport by the Sec complex"/>
    <property type="evidence" value="ECO:0007669"/>
    <property type="project" value="TreeGrafter"/>
</dbReference>
<protein>
    <recommendedName>
        <fullName evidence="11">Protein translocase subunit SecA</fullName>
        <ecNumber evidence="11">7.4.2.8</ecNumber>
    </recommendedName>
</protein>
<comment type="similarity">
    <text evidence="11">Belongs to the SecA family.</text>
</comment>
<evidence type="ECO:0000256" key="2">
    <source>
        <dbReference type="ARBA" id="ARBA00022475"/>
    </source>
</evidence>
<dbReference type="GO" id="GO:0006605">
    <property type="term" value="P:protein targeting"/>
    <property type="evidence" value="ECO:0007669"/>
    <property type="project" value="UniProtKB-UniRule"/>
</dbReference>
<dbReference type="EC" id="7.4.2.8" evidence="11"/>
<feature type="domain" description="Helicase C-terminal" evidence="13">
    <location>
        <begin position="468"/>
        <end position="633"/>
    </location>
</feature>
<evidence type="ECO:0000256" key="7">
    <source>
        <dbReference type="ARBA" id="ARBA00022927"/>
    </source>
</evidence>
<dbReference type="Pfam" id="PF07517">
    <property type="entry name" value="SecA_DEAD"/>
    <property type="match status" value="1"/>
</dbReference>
<dbReference type="InterPro" id="IPR014018">
    <property type="entry name" value="SecA_motor_DEAD"/>
</dbReference>
<comment type="caution">
    <text evidence="15">The sequence shown here is derived from an EMBL/GenBank/DDBJ whole genome shotgun (WGS) entry which is preliminary data.</text>
</comment>
<dbReference type="Gene3D" id="3.90.1440.10">
    <property type="entry name" value="SecA, preprotein cross-linking domain"/>
    <property type="match status" value="1"/>
</dbReference>
<dbReference type="GO" id="GO:0005524">
    <property type="term" value="F:ATP binding"/>
    <property type="evidence" value="ECO:0007669"/>
    <property type="project" value="UniProtKB-UniRule"/>
</dbReference>
<evidence type="ECO:0000259" key="14">
    <source>
        <dbReference type="PROSITE" id="PS51196"/>
    </source>
</evidence>
<reference evidence="15" key="1">
    <citation type="submission" date="2020-12" db="EMBL/GenBank/DDBJ databases">
        <title>Ramlibacter sp. nov., isolated from a freshwater alga, Cryptomonas.</title>
        <authorList>
            <person name="Kim H.M."/>
            <person name="Jeon C.O."/>
        </authorList>
    </citation>
    <scope>NUCLEOTIDE SEQUENCE</scope>
    <source>
        <strain evidence="15">CrO1</strain>
    </source>
</reference>
<dbReference type="InterPro" id="IPR001650">
    <property type="entry name" value="Helicase_C-like"/>
</dbReference>
<gene>
    <name evidence="11" type="primary">secA</name>
    <name evidence="15" type="ORF">I8E28_20485</name>
</gene>
<evidence type="ECO:0000256" key="5">
    <source>
        <dbReference type="ARBA" id="ARBA00022741"/>
    </source>
</evidence>
<feature type="domain" description="Helicase ATP-binding" evidence="12">
    <location>
        <begin position="124"/>
        <end position="301"/>
    </location>
</feature>
<keyword evidence="4" id="KW-0997">Cell inner membrane</keyword>
<feature type="binding site" evidence="11">
    <location>
        <position position="550"/>
    </location>
    <ligand>
        <name>ATP</name>
        <dbReference type="ChEBI" id="CHEBI:30616"/>
    </ligand>
</feature>
<organism evidence="15 16">
    <name type="scientific">Ramlibacter algicola</name>
    <dbReference type="NCBI Taxonomy" id="2795217"/>
    <lineage>
        <taxon>Bacteria</taxon>
        <taxon>Pseudomonadati</taxon>
        <taxon>Pseudomonadota</taxon>
        <taxon>Betaproteobacteria</taxon>
        <taxon>Burkholderiales</taxon>
        <taxon>Comamonadaceae</taxon>
        <taxon>Ramlibacter</taxon>
    </lineage>
</organism>
<keyword evidence="6 11" id="KW-0067">ATP-binding</keyword>
<dbReference type="PROSITE" id="PS01312">
    <property type="entry name" value="SECA"/>
    <property type="match status" value="1"/>
</dbReference>
<dbReference type="HAMAP" id="MF_01382">
    <property type="entry name" value="SecA"/>
    <property type="match status" value="1"/>
</dbReference>
<feature type="domain" description="SecA family profile" evidence="14">
    <location>
        <begin position="38"/>
        <end position="660"/>
    </location>
</feature>
<dbReference type="InterPro" id="IPR000185">
    <property type="entry name" value="SecA"/>
</dbReference>
<keyword evidence="8 11" id="KW-1278">Translocase</keyword>
<dbReference type="CDD" id="cd17928">
    <property type="entry name" value="DEXDc_SecA"/>
    <property type="match status" value="1"/>
</dbReference>
<keyword evidence="7 11" id="KW-0653">Protein transport</keyword>
<dbReference type="InterPro" id="IPR020937">
    <property type="entry name" value="SecA_CS"/>
</dbReference>
<dbReference type="Pfam" id="PF01043">
    <property type="entry name" value="SecA_PP_bind"/>
    <property type="match status" value="1"/>
</dbReference>
<dbReference type="AlphaFoldDB" id="A0A934Q4R7"/>
<keyword evidence="16" id="KW-1185">Reference proteome</keyword>
<proteinExistence type="inferred from homology"/>
<dbReference type="GO" id="GO:0008564">
    <property type="term" value="F:protein-exporting ATPase activity"/>
    <property type="evidence" value="ECO:0007669"/>
    <property type="project" value="UniProtKB-EC"/>
</dbReference>
<comment type="subunit">
    <text evidence="11">Monomer and homodimer. Part of the essential Sec protein translocation apparatus which comprises SecA, SecYEG and auxiliary proteins SecDF-YajC and YidC.</text>
</comment>
<evidence type="ECO:0000256" key="6">
    <source>
        <dbReference type="ARBA" id="ARBA00022840"/>
    </source>
</evidence>
<evidence type="ECO:0000256" key="9">
    <source>
        <dbReference type="ARBA" id="ARBA00023010"/>
    </source>
</evidence>
<accession>A0A934Q4R7</accession>
<dbReference type="PROSITE" id="PS51194">
    <property type="entry name" value="HELICASE_CTER"/>
    <property type="match status" value="1"/>
</dbReference>
<sequence>MSSQAALFRSIPLAGGRPYVERADEEPGWHDRLALSLDGAVLSPLRTRVAGWRGELQRVVEATDRAEQALRTLPDEQLREHARGLRARLRRQGLTLANVADSFAVVRCAAERTLGQRHYDSQLMAGYTLLRGRLAEMATGEGKTFAATLPACTMALAGYPVHVITVNDYLAQRDADKMRPLYAFFGLDVGVVVQGMERPDRRRAYALPITYATNKELAFDYLRDRVAVQGRGSRLHHTLQRLAGQPDSGEGTVLRGLYFAIVDEADSVFVDEARTPLILSASTDGAEDAKHGALALEIARTLDEGEHYRVRADERAVTLTELGRARVELAARERTGPWTSVRGREEMVRQALSALHLYVRDQQYVVLDGKVQIVDESTGRLMPDRSWERGLHQMIELKESVPPTARRETLARLTYQRLFRRYLHLSGMTGTAAEAAEEMRSVYGLDMARIPLHRPSRRIELPAVLCATLAQKWRCVADQAQQLAAQGRAVLIGTRSVQASEEISALLRERGLDHALLNAKQDADEAAVIAAAGQAGRITVATNMAGRGTDIELDPDVEQRGGLHVILTEYHDTARVDRQLVGRCARQGDPGSCIAIVSLEDEIFQVQAPWATALVQRCAATGHRVPAVVHHALRALAQWSSERRQAAIRVQNLKQDRQLHKVLAFSGKGE</sequence>
<dbReference type="InterPro" id="IPR014001">
    <property type="entry name" value="Helicase_ATP-bd"/>
</dbReference>
<dbReference type="SMART" id="SM00958">
    <property type="entry name" value="SecA_PP_bind"/>
    <property type="match status" value="1"/>
</dbReference>
<feature type="binding site" evidence="11">
    <location>
        <begin position="140"/>
        <end position="144"/>
    </location>
    <ligand>
        <name>ATP</name>
        <dbReference type="ChEBI" id="CHEBI:30616"/>
    </ligand>
</feature>
<dbReference type="SMART" id="SM00957">
    <property type="entry name" value="SecA_DEAD"/>
    <property type="match status" value="1"/>
</dbReference>
<evidence type="ECO:0000256" key="3">
    <source>
        <dbReference type="ARBA" id="ARBA00022490"/>
    </source>
</evidence>
<evidence type="ECO:0000256" key="10">
    <source>
        <dbReference type="ARBA" id="ARBA00023136"/>
    </source>
</evidence>
<evidence type="ECO:0000256" key="8">
    <source>
        <dbReference type="ARBA" id="ARBA00022967"/>
    </source>
</evidence>
<keyword evidence="3 11" id="KW-0963">Cytoplasm</keyword>
<dbReference type="PANTHER" id="PTHR30612">
    <property type="entry name" value="SECA INNER MEMBRANE COMPONENT OF SEC PROTEIN SECRETION SYSTEM"/>
    <property type="match status" value="1"/>
</dbReference>
<dbReference type="PROSITE" id="PS51196">
    <property type="entry name" value="SECA_MOTOR_DEAD"/>
    <property type="match status" value="1"/>
</dbReference>
<evidence type="ECO:0000256" key="11">
    <source>
        <dbReference type="HAMAP-Rule" id="MF_01382"/>
    </source>
</evidence>
<dbReference type="SUPFAM" id="SSF81767">
    <property type="entry name" value="Pre-protein crosslinking domain of SecA"/>
    <property type="match status" value="1"/>
</dbReference>
<dbReference type="PRINTS" id="PR00906">
    <property type="entry name" value="SECA"/>
</dbReference>
<keyword evidence="5 11" id="KW-0547">Nucleotide-binding</keyword>
<dbReference type="InterPro" id="IPR027417">
    <property type="entry name" value="P-loop_NTPase"/>
</dbReference>
<dbReference type="Gene3D" id="3.40.50.300">
    <property type="entry name" value="P-loop containing nucleotide triphosphate hydrolases"/>
    <property type="match status" value="2"/>
</dbReference>
<evidence type="ECO:0000259" key="12">
    <source>
        <dbReference type="PROSITE" id="PS51192"/>
    </source>
</evidence>
<comment type="subcellular location">
    <subcellularLocation>
        <location evidence="11">Cell membrane</location>
        <topology evidence="11">Peripheral membrane protein</topology>
        <orientation evidence="11">Cytoplasmic side</orientation>
    </subcellularLocation>
    <subcellularLocation>
        <location evidence="11">Cytoplasm</location>
    </subcellularLocation>
    <text evidence="11">Distribution is 50-50.</text>
</comment>
<dbReference type="GO" id="GO:0065002">
    <property type="term" value="P:intracellular protein transmembrane transport"/>
    <property type="evidence" value="ECO:0007669"/>
    <property type="project" value="UniProtKB-UniRule"/>
</dbReference>
<dbReference type="GO" id="GO:0031522">
    <property type="term" value="C:cell envelope Sec protein transport complex"/>
    <property type="evidence" value="ECO:0007669"/>
    <property type="project" value="TreeGrafter"/>
</dbReference>
<dbReference type="SUPFAM" id="SSF52540">
    <property type="entry name" value="P-loop containing nucleoside triphosphate hydrolases"/>
    <property type="match status" value="2"/>
</dbReference>
<comment type="catalytic activity">
    <reaction evidence="11">
        <text>ATP + H2O + cellular proteinSide 1 = ADP + phosphate + cellular proteinSide 2.</text>
        <dbReference type="EC" id="7.4.2.8"/>
    </reaction>
</comment>
<dbReference type="PANTHER" id="PTHR30612:SF0">
    <property type="entry name" value="CHLOROPLAST PROTEIN-TRANSPORTING ATPASE"/>
    <property type="match status" value="1"/>
</dbReference>
<dbReference type="GO" id="GO:0005886">
    <property type="term" value="C:plasma membrane"/>
    <property type="evidence" value="ECO:0007669"/>
    <property type="project" value="UniProtKB-SubCell"/>
</dbReference>
<keyword evidence="2 11" id="KW-1003">Cell membrane</keyword>
<dbReference type="Pfam" id="PF21090">
    <property type="entry name" value="P-loop_SecA"/>
    <property type="match status" value="1"/>
</dbReference>
<evidence type="ECO:0000259" key="13">
    <source>
        <dbReference type="PROSITE" id="PS51194"/>
    </source>
</evidence>
<keyword evidence="9 11" id="KW-0811">Translocation</keyword>
<dbReference type="InterPro" id="IPR011115">
    <property type="entry name" value="SecA_DEAD"/>
</dbReference>
<name>A0A934Q4R7_9BURK</name>
<evidence type="ECO:0000313" key="15">
    <source>
        <dbReference type="EMBL" id="MBK0394995.1"/>
    </source>
</evidence>
<evidence type="ECO:0000313" key="16">
    <source>
        <dbReference type="Proteomes" id="UP000617041"/>
    </source>
</evidence>
<keyword evidence="10 11" id="KW-0472">Membrane</keyword>
<comment type="function">
    <text evidence="11">Part of the Sec protein translocase complex. Interacts with the SecYEG preprotein conducting channel. Has a central role in coupling the hydrolysis of ATP to the transfer of proteins into and across the cell membrane, serving both as a receptor for the preprotein-SecB complex and as an ATP-driven molecular motor driving the stepwise translocation of polypeptide chains across the membrane.</text>
</comment>
<dbReference type="Proteomes" id="UP000617041">
    <property type="component" value="Unassembled WGS sequence"/>
</dbReference>
<dbReference type="GO" id="GO:0017038">
    <property type="term" value="P:protein import"/>
    <property type="evidence" value="ECO:0007669"/>
    <property type="project" value="InterPro"/>
</dbReference>
<evidence type="ECO:0000256" key="1">
    <source>
        <dbReference type="ARBA" id="ARBA00022448"/>
    </source>
</evidence>
<dbReference type="FunFam" id="3.40.50.300:FF:000429">
    <property type="entry name" value="Preprotein translocase subunit SecA"/>
    <property type="match status" value="1"/>
</dbReference>
<dbReference type="PROSITE" id="PS51192">
    <property type="entry name" value="HELICASE_ATP_BIND_1"/>
    <property type="match status" value="1"/>
</dbReference>
<feature type="binding site" evidence="11">
    <location>
        <position position="122"/>
    </location>
    <ligand>
        <name>ATP</name>
        <dbReference type="ChEBI" id="CHEBI:30616"/>
    </ligand>
</feature>
<dbReference type="EMBL" id="JAEDAO010000001">
    <property type="protein sequence ID" value="MBK0394995.1"/>
    <property type="molecule type" value="Genomic_DNA"/>
</dbReference>
<keyword evidence="1 11" id="KW-0813">Transport</keyword>